<keyword evidence="2" id="KW-0812">Transmembrane</keyword>
<reference evidence="5 6" key="1">
    <citation type="submission" date="2021-06" db="EMBL/GenBank/DDBJ databases">
        <title>Gemonas diversity in paddy soil.</title>
        <authorList>
            <person name="Liu G."/>
        </authorList>
    </citation>
    <scope>NUCLEOTIDE SEQUENCE [LARGE SCALE GENOMIC DNA]</scope>
    <source>
        <strain evidence="5 6">RG10</strain>
    </source>
</reference>
<evidence type="ECO:0000256" key="2">
    <source>
        <dbReference type="SAM" id="Phobius"/>
    </source>
</evidence>
<feature type="transmembrane region" description="Helical" evidence="2">
    <location>
        <begin position="38"/>
        <end position="63"/>
    </location>
</feature>
<dbReference type="Pfam" id="PF00990">
    <property type="entry name" value="GGDEF"/>
    <property type="match status" value="1"/>
</dbReference>
<proteinExistence type="predicted"/>
<sequence length="905" mass="101258">MENASPIAIEAKSEVSEEACCLTSAEPGRGSRLSLRNFILTSSLAVSFISFATVLGITSLVYLDTVKRGATRLAYDQAQQFRHSIPLLMGKGVTRRELLSIYNTPNGSGALGNHSVELYRTAIVEALYGHVELPQDAGVAQVFRSGSVLERGEGRVVETIFPIFAEQSCLRCHGNARTGMLLGALKVRQDIEPMLRQARLKLFFLFLLLSPIPVLMALFIARQVNARVVPSINELGDKVIQVNSIRDLTRLEFSDVAPGFTELDRIFAEVAKLVDKIRAVSVDKEILELEIQMLEKFIITSEVIRDWKEHVASLLLEINQVVDAYMLFCIFQVDEELYDIEIFWRSHPSEATKKHVEQEVLRKIRRENARLAASSGLQVIHNVASDHTPLALEQGDLELQTKSLILDSPQIGGVVGIGVQSESAWNSTRSLVIDSVLTTLLNVIGSIKAIHKYTKDLEYYATRDPLTNLFNQRVFWELISYEIGRADRHGYSFALLVIDLDNFKHINDTWGHAIGDRYLGAFATAVQQALRKGDIFARYGGDEFVILLPEADEEQAALVAARIRNITEDLYVATPDAAKARATASIGLAMFPLHAVTEKDLFLFADNMTYKAKGEGKNRVSIPTAEDVVEVFRMVGEKARMVQEAVDGRRVMPYFQPIVALGPGKPECCEVLCRIEMNGEVIAASDFIETAESLGIVGRLDAILLEKTFAMVQEQGYQGNLFVNLSPKSMILNEFLPNIITLADRYRIDRSRVVFELTERETVKNLTLLEKFVYDLKSQGFKFAIDDFGSGFSSFQYIRQFPIDFVKIEGVFVRNMLNDYRDMAFVKTLAILAKEFNISTIAEYIESQEILEAVQSVGIDYAQGYHLGSPAPELGKQRQAAINRDEGDERDKTELSSLLRTHHIS</sequence>
<dbReference type="NCBIfam" id="TIGR00254">
    <property type="entry name" value="GGDEF"/>
    <property type="match status" value="1"/>
</dbReference>
<dbReference type="CDD" id="cd01948">
    <property type="entry name" value="EAL"/>
    <property type="match status" value="1"/>
</dbReference>
<feature type="domain" description="EAL" evidence="3">
    <location>
        <begin position="635"/>
        <end position="884"/>
    </location>
</feature>
<feature type="transmembrane region" description="Helical" evidence="2">
    <location>
        <begin position="202"/>
        <end position="221"/>
    </location>
</feature>
<dbReference type="PANTHER" id="PTHR33121:SF71">
    <property type="entry name" value="OXYGEN SENSOR PROTEIN DOSP"/>
    <property type="match status" value="1"/>
</dbReference>
<organism evidence="5 6">
    <name type="scientific">Geomonas oryzisoli</name>
    <dbReference type="NCBI Taxonomy" id="2847992"/>
    <lineage>
        <taxon>Bacteria</taxon>
        <taxon>Pseudomonadati</taxon>
        <taxon>Thermodesulfobacteriota</taxon>
        <taxon>Desulfuromonadia</taxon>
        <taxon>Geobacterales</taxon>
        <taxon>Geobacteraceae</taxon>
        <taxon>Geomonas</taxon>
    </lineage>
</organism>
<dbReference type="RefSeq" id="WP_216801411.1">
    <property type="nucleotide sequence ID" value="NZ_CP076723.1"/>
</dbReference>
<keyword evidence="6" id="KW-1185">Reference proteome</keyword>
<evidence type="ECO:0000256" key="1">
    <source>
        <dbReference type="SAM" id="MobiDB-lite"/>
    </source>
</evidence>
<dbReference type="InterPro" id="IPR000160">
    <property type="entry name" value="GGDEF_dom"/>
</dbReference>
<dbReference type="EMBL" id="CP076723">
    <property type="protein sequence ID" value="QWV94685.1"/>
    <property type="molecule type" value="Genomic_DNA"/>
</dbReference>
<accession>A0ABX8J8K4</accession>
<dbReference type="Pfam" id="PF00563">
    <property type="entry name" value="EAL"/>
    <property type="match status" value="1"/>
</dbReference>
<feature type="compositionally biased region" description="Basic and acidic residues" evidence="1">
    <location>
        <begin position="883"/>
        <end position="894"/>
    </location>
</feature>
<keyword evidence="2" id="KW-1133">Transmembrane helix</keyword>
<protein>
    <submittedName>
        <fullName evidence="5">Bifunctional diguanylate cyclase/phosphodiesterase</fullName>
    </submittedName>
</protein>
<gene>
    <name evidence="5" type="ORF">KP004_05765</name>
</gene>
<dbReference type="PANTHER" id="PTHR33121">
    <property type="entry name" value="CYCLIC DI-GMP PHOSPHODIESTERASE PDEF"/>
    <property type="match status" value="1"/>
</dbReference>
<name>A0ABX8J8K4_9BACT</name>
<dbReference type="PROSITE" id="PS50883">
    <property type="entry name" value="EAL"/>
    <property type="match status" value="1"/>
</dbReference>
<dbReference type="InterPro" id="IPR050706">
    <property type="entry name" value="Cyclic-di-GMP_PDE-like"/>
</dbReference>
<dbReference type="SMART" id="SM00052">
    <property type="entry name" value="EAL"/>
    <property type="match status" value="1"/>
</dbReference>
<evidence type="ECO:0000259" key="3">
    <source>
        <dbReference type="PROSITE" id="PS50883"/>
    </source>
</evidence>
<evidence type="ECO:0000313" key="5">
    <source>
        <dbReference type="EMBL" id="QWV94685.1"/>
    </source>
</evidence>
<evidence type="ECO:0000313" key="6">
    <source>
        <dbReference type="Proteomes" id="UP000683557"/>
    </source>
</evidence>
<dbReference type="PROSITE" id="PS50887">
    <property type="entry name" value="GGDEF"/>
    <property type="match status" value="1"/>
</dbReference>
<keyword evidence="2" id="KW-0472">Membrane</keyword>
<dbReference type="CDD" id="cd01949">
    <property type="entry name" value="GGDEF"/>
    <property type="match status" value="1"/>
</dbReference>
<feature type="domain" description="GGDEF" evidence="4">
    <location>
        <begin position="491"/>
        <end position="625"/>
    </location>
</feature>
<dbReference type="Proteomes" id="UP000683557">
    <property type="component" value="Chromosome"/>
</dbReference>
<evidence type="ECO:0000259" key="4">
    <source>
        <dbReference type="PROSITE" id="PS50887"/>
    </source>
</evidence>
<feature type="region of interest" description="Disordered" evidence="1">
    <location>
        <begin position="883"/>
        <end position="905"/>
    </location>
</feature>
<dbReference type="InterPro" id="IPR001633">
    <property type="entry name" value="EAL_dom"/>
</dbReference>
<dbReference type="SMART" id="SM00267">
    <property type="entry name" value="GGDEF"/>
    <property type="match status" value="1"/>
</dbReference>